<dbReference type="InterPro" id="IPR000884">
    <property type="entry name" value="TSP1_rpt"/>
</dbReference>
<dbReference type="SMART" id="SM00209">
    <property type="entry name" value="TSP1"/>
    <property type="match status" value="1"/>
</dbReference>
<reference evidence="2" key="1">
    <citation type="submission" date="2022-11" db="UniProtKB">
        <authorList>
            <consortium name="WormBaseParasite"/>
        </authorList>
    </citation>
    <scope>IDENTIFICATION</scope>
</reference>
<dbReference type="InterPro" id="IPR038877">
    <property type="entry name" value="THSD1"/>
</dbReference>
<sequence>MHLFSIPHNITLPSIDSIDGHWGSWSEWTHCTGCQDTGTRTRIRLCSTPSRGGLSCFGRSHESAPCQPDFVFDENSFCGNIIRHENTLENAFMTKLIR</sequence>
<dbReference type="SUPFAM" id="SSF82895">
    <property type="entry name" value="TSP-1 type 1 repeat"/>
    <property type="match status" value="1"/>
</dbReference>
<name>A0A914YAQ7_9BILA</name>
<dbReference type="InterPro" id="IPR036383">
    <property type="entry name" value="TSP1_rpt_sf"/>
</dbReference>
<dbReference type="PRINTS" id="PR01705">
    <property type="entry name" value="TSP1REPEAT"/>
</dbReference>
<dbReference type="Pfam" id="PF00090">
    <property type="entry name" value="TSP_1"/>
    <property type="match status" value="1"/>
</dbReference>
<dbReference type="AlphaFoldDB" id="A0A914YAQ7"/>
<dbReference type="PROSITE" id="PS50092">
    <property type="entry name" value="TSP1"/>
    <property type="match status" value="1"/>
</dbReference>
<dbReference type="WBParaSite" id="PSU_v2.g16512.t1">
    <property type="protein sequence ID" value="PSU_v2.g16512.t1"/>
    <property type="gene ID" value="PSU_v2.g16512"/>
</dbReference>
<evidence type="ECO:0000313" key="2">
    <source>
        <dbReference type="WBParaSite" id="PSU_v2.g16512.t1"/>
    </source>
</evidence>
<proteinExistence type="predicted"/>
<evidence type="ECO:0000313" key="1">
    <source>
        <dbReference type="Proteomes" id="UP000887577"/>
    </source>
</evidence>
<dbReference type="Proteomes" id="UP000887577">
    <property type="component" value="Unplaced"/>
</dbReference>
<dbReference type="PANTHER" id="PTHR16311">
    <property type="entry name" value="THROMBOSPONDIN TYPE I DOMAIN-CONTAINING 1"/>
    <property type="match status" value="1"/>
</dbReference>
<dbReference type="Gene3D" id="2.20.100.10">
    <property type="entry name" value="Thrombospondin type-1 (TSP1) repeat"/>
    <property type="match status" value="1"/>
</dbReference>
<dbReference type="PANTHER" id="PTHR16311:SF3">
    <property type="entry name" value="THROMBOSPONDIN TYPE-1 DOMAIN-CONTAINING PROTEIN 1"/>
    <property type="match status" value="1"/>
</dbReference>
<dbReference type="GO" id="GO:0071944">
    <property type="term" value="C:cell periphery"/>
    <property type="evidence" value="ECO:0007669"/>
    <property type="project" value="TreeGrafter"/>
</dbReference>
<protein>
    <submittedName>
        <fullName evidence="2">Uncharacterized protein</fullName>
    </submittedName>
</protein>
<accession>A0A914YAQ7</accession>
<keyword evidence="1" id="KW-1185">Reference proteome</keyword>
<organism evidence="1 2">
    <name type="scientific">Panagrolaimus superbus</name>
    <dbReference type="NCBI Taxonomy" id="310955"/>
    <lineage>
        <taxon>Eukaryota</taxon>
        <taxon>Metazoa</taxon>
        <taxon>Ecdysozoa</taxon>
        <taxon>Nematoda</taxon>
        <taxon>Chromadorea</taxon>
        <taxon>Rhabditida</taxon>
        <taxon>Tylenchina</taxon>
        <taxon>Panagrolaimomorpha</taxon>
        <taxon>Panagrolaimoidea</taxon>
        <taxon>Panagrolaimidae</taxon>
        <taxon>Panagrolaimus</taxon>
    </lineage>
</organism>